<keyword evidence="1" id="KW-0805">Transcription regulation</keyword>
<dbReference type="RefSeq" id="WP_041504525.1">
    <property type="nucleotide sequence ID" value="NZ_JPIT01000038.1"/>
</dbReference>
<accession>A0A0C3R9N5</accession>
<dbReference type="OrthoDB" id="9800049at2"/>
<dbReference type="CDD" id="cd00090">
    <property type="entry name" value="HTH_ARSR"/>
    <property type="match status" value="1"/>
</dbReference>
<dbReference type="InterPro" id="IPR036390">
    <property type="entry name" value="WH_DNA-bd_sf"/>
</dbReference>
<dbReference type="NCBIfam" id="NF033788">
    <property type="entry name" value="HTH_metalloreg"/>
    <property type="match status" value="1"/>
</dbReference>
<dbReference type="InterPro" id="IPR001845">
    <property type="entry name" value="HTH_ArsR_DNA-bd_dom"/>
</dbReference>
<keyword evidence="2" id="KW-0238">DNA-binding</keyword>
<sequence length="106" mass="12218">MKKPEMSKQERLARIAKAMGHPHRIAILSFLAGQDTCFFGDIHEILPIAKATVSQHLKELKDAGLIQGEIETPKVRYCINRRTWDLARELFQNFLRELPENKDVCC</sequence>
<dbReference type="EMBL" id="JPIU01000023">
    <property type="protein sequence ID" value="KIO47395.1"/>
    <property type="molecule type" value="Genomic_DNA"/>
</dbReference>
<dbReference type="PANTHER" id="PTHR33154:SF15">
    <property type="entry name" value="REGULATORY PROTEIN ARSR"/>
    <property type="match status" value="1"/>
</dbReference>
<keyword evidence="8" id="KW-1185">Reference proteome</keyword>
<evidence type="ECO:0000256" key="2">
    <source>
        <dbReference type="ARBA" id="ARBA00023125"/>
    </source>
</evidence>
<evidence type="ECO:0000256" key="1">
    <source>
        <dbReference type="ARBA" id="ARBA00023015"/>
    </source>
</evidence>
<protein>
    <recommendedName>
        <fullName evidence="4">HTH arsR-type domain-containing protein</fullName>
    </recommendedName>
</protein>
<dbReference type="InterPro" id="IPR011991">
    <property type="entry name" value="ArsR-like_HTH"/>
</dbReference>
<dbReference type="Pfam" id="PF12840">
    <property type="entry name" value="HTH_20"/>
    <property type="match status" value="1"/>
</dbReference>
<evidence type="ECO:0000259" key="4">
    <source>
        <dbReference type="PROSITE" id="PS50987"/>
    </source>
</evidence>
<gene>
    <name evidence="6" type="ORF">BA92_01070</name>
    <name evidence="5" type="ORF">IE90_14385</name>
</gene>
<dbReference type="GO" id="GO:0003677">
    <property type="term" value="F:DNA binding"/>
    <property type="evidence" value="ECO:0007669"/>
    <property type="project" value="UniProtKB-KW"/>
</dbReference>
<keyword evidence="3" id="KW-0804">Transcription</keyword>
<dbReference type="Gene3D" id="1.10.10.10">
    <property type="entry name" value="Winged helix-like DNA-binding domain superfamily/Winged helix DNA-binding domain"/>
    <property type="match status" value="1"/>
</dbReference>
<dbReference type="EMBL" id="JPIT01000038">
    <property type="protein sequence ID" value="KIO42679.1"/>
    <property type="molecule type" value="Genomic_DNA"/>
</dbReference>
<dbReference type="PANTHER" id="PTHR33154">
    <property type="entry name" value="TRANSCRIPTIONAL REGULATOR, ARSR FAMILY"/>
    <property type="match status" value="1"/>
</dbReference>
<name>A0A0C3R9N5_9PORP</name>
<evidence type="ECO:0000313" key="5">
    <source>
        <dbReference type="EMBL" id="KIO42679.1"/>
    </source>
</evidence>
<dbReference type="SMART" id="SM00418">
    <property type="entry name" value="HTH_ARSR"/>
    <property type="match status" value="1"/>
</dbReference>
<dbReference type="Proteomes" id="UP000031937">
    <property type="component" value="Unassembled WGS sequence"/>
</dbReference>
<reference evidence="6 8" key="1">
    <citation type="submission" date="2014-07" db="EMBL/GenBank/DDBJ databases">
        <title>Porphyromonadaceae bacterium OUH 308042 = ATCC BAA-2681 = DSM 28342 draft genome.</title>
        <authorList>
            <person name="Sydenham T.V."/>
            <person name="Hasman H."/>
            <person name="Justensen U.S."/>
        </authorList>
    </citation>
    <scope>NUCLEOTIDE SEQUENCE [LARGE SCALE GENOMIC DNA]</scope>
    <source>
        <strain evidence="6 8">OUH 308042</strain>
    </source>
</reference>
<dbReference type="Proteomes" id="UP000031980">
    <property type="component" value="Unassembled WGS sequence"/>
</dbReference>
<evidence type="ECO:0000313" key="6">
    <source>
        <dbReference type="EMBL" id="KIO47395.1"/>
    </source>
</evidence>
<dbReference type="AlphaFoldDB" id="A0A0C3R9N5"/>
<dbReference type="InterPro" id="IPR036388">
    <property type="entry name" value="WH-like_DNA-bd_sf"/>
</dbReference>
<organism evidence="6 8">
    <name type="scientific">Sanguibacteroides justesenii</name>
    <dbReference type="NCBI Taxonomy" id="1547597"/>
    <lineage>
        <taxon>Bacteria</taxon>
        <taxon>Pseudomonadati</taxon>
        <taxon>Bacteroidota</taxon>
        <taxon>Bacteroidia</taxon>
        <taxon>Bacteroidales</taxon>
        <taxon>Porphyromonadaceae</taxon>
        <taxon>Sanguibacteroides</taxon>
    </lineage>
</organism>
<reference evidence="5 7" key="2">
    <citation type="submission" date="2014-07" db="EMBL/GenBank/DDBJ databases">
        <title>Porphyromonadaceae bacterium OUH 334697 = ATCC BAA-2682 = DSM 28341 draft genome.</title>
        <authorList>
            <person name="Sydenham T.V."/>
            <person name="Hasman H."/>
            <person name="Justesen U.S."/>
        </authorList>
    </citation>
    <scope>NUCLEOTIDE SEQUENCE [LARGE SCALE GENOMIC DNA]</scope>
    <source>
        <strain evidence="5 7">OUH 334697</strain>
    </source>
</reference>
<dbReference type="SUPFAM" id="SSF46785">
    <property type="entry name" value="Winged helix' DNA-binding domain"/>
    <property type="match status" value="1"/>
</dbReference>
<evidence type="ECO:0000313" key="8">
    <source>
        <dbReference type="Proteomes" id="UP000031980"/>
    </source>
</evidence>
<dbReference type="InterPro" id="IPR051081">
    <property type="entry name" value="HTH_MetalResp_TranReg"/>
</dbReference>
<dbReference type="GO" id="GO:0003700">
    <property type="term" value="F:DNA-binding transcription factor activity"/>
    <property type="evidence" value="ECO:0007669"/>
    <property type="project" value="InterPro"/>
</dbReference>
<evidence type="ECO:0000256" key="3">
    <source>
        <dbReference type="ARBA" id="ARBA00023163"/>
    </source>
</evidence>
<comment type="caution">
    <text evidence="6">The sequence shown here is derived from an EMBL/GenBank/DDBJ whole genome shotgun (WGS) entry which is preliminary data.</text>
</comment>
<proteinExistence type="predicted"/>
<evidence type="ECO:0000313" key="7">
    <source>
        <dbReference type="Proteomes" id="UP000031937"/>
    </source>
</evidence>
<feature type="domain" description="HTH arsR-type" evidence="4">
    <location>
        <begin position="4"/>
        <end position="102"/>
    </location>
</feature>
<dbReference type="PROSITE" id="PS50987">
    <property type="entry name" value="HTH_ARSR_2"/>
    <property type="match status" value="1"/>
</dbReference>